<accession>A0A0A2VJF0</accession>
<dbReference type="Proteomes" id="UP000002059">
    <property type="component" value="Partially assembled WGS sequence"/>
</dbReference>
<protein>
    <submittedName>
        <fullName evidence="2">Uncharacterized protein</fullName>
    </submittedName>
</protein>
<reference evidence="2 3" key="1">
    <citation type="journal article" date="2011" name="PLoS Genet.">
        <title>Comparative genomic analysis of human fungal pathogens causing paracoccidioidomycosis.</title>
        <authorList>
            <person name="Desjardins C.A."/>
            <person name="Champion M.D."/>
            <person name="Holder J.W."/>
            <person name="Muszewska A."/>
            <person name="Goldberg J."/>
            <person name="Bailao A.M."/>
            <person name="Brigido M.M."/>
            <person name="Ferreira M.E."/>
            <person name="Garcia A.M."/>
            <person name="Grynberg M."/>
            <person name="Gujja S."/>
            <person name="Heiman D.I."/>
            <person name="Henn M.R."/>
            <person name="Kodira C.D."/>
            <person name="Leon-Narvaez H."/>
            <person name="Longo L.V."/>
            <person name="Ma L.J."/>
            <person name="Malavazi I."/>
            <person name="Matsuo A.L."/>
            <person name="Morais F.V."/>
            <person name="Pereira M."/>
            <person name="Rodriguez-Brito S."/>
            <person name="Sakthikumar S."/>
            <person name="Salem-Izacc S.M."/>
            <person name="Sykes S.M."/>
            <person name="Teixeira M.M."/>
            <person name="Vallejo M.C."/>
            <person name="Walter M.E."/>
            <person name="Yandava C."/>
            <person name="Young S."/>
            <person name="Zeng Q."/>
            <person name="Zucker J."/>
            <person name="Felipe M.S."/>
            <person name="Goldman G.H."/>
            <person name="Haas B.J."/>
            <person name="McEwen J.G."/>
            <person name="Nino-Vega G."/>
            <person name="Puccia R."/>
            <person name="San-Blas G."/>
            <person name="Soares C.M."/>
            <person name="Birren B.W."/>
            <person name="Cuomo C.A."/>
        </authorList>
    </citation>
    <scope>NUCLEOTIDE SEQUENCE [LARGE SCALE GENOMIC DNA]</scope>
    <source>
        <strain evidence="3">ATCC MYA-826 / Pb01</strain>
    </source>
</reference>
<keyword evidence="3" id="KW-1185">Reference proteome</keyword>
<dbReference type="HOGENOM" id="CLU_2427646_0_0_1"/>
<feature type="compositionally biased region" description="Polar residues" evidence="1">
    <location>
        <begin position="18"/>
        <end position="62"/>
    </location>
</feature>
<dbReference type="KEGG" id="pbl:PAAG_12280"/>
<evidence type="ECO:0000313" key="3">
    <source>
        <dbReference type="Proteomes" id="UP000002059"/>
    </source>
</evidence>
<dbReference type="VEuPathDB" id="FungiDB:PAAG_12280"/>
<dbReference type="RefSeq" id="XP_015702588.1">
    <property type="nucleotide sequence ID" value="XM_015847792.1"/>
</dbReference>
<sequence>MSREADHVNHGSLRGHRNSSSGVPTSRQALTGSMYSTTRPSNSNFKSDNSLSFQRKSSNTQSRQHVLMVYLRTIQTQLKRINRHMGIHPVD</sequence>
<dbReference type="EMBL" id="KN294011">
    <property type="protein sequence ID" value="KGQ01029.1"/>
    <property type="molecule type" value="Genomic_DNA"/>
</dbReference>
<evidence type="ECO:0000313" key="2">
    <source>
        <dbReference type="EMBL" id="KGQ01029.1"/>
    </source>
</evidence>
<evidence type="ECO:0000256" key="1">
    <source>
        <dbReference type="SAM" id="MobiDB-lite"/>
    </source>
</evidence>
<organism evidence="2 3">
    <name type="scientific">Paracoccidioides lutzii (strain ATCC MYA-826 / Pb01)</name>
    <name type="common">Paracoccidioides brasiliensis</name>
    <dbReference type="NCBI Taxonomy" id="502779"/>
    <lineage>
        <taxon>Eukaryota</taxon>
        <taxon>Fungi</taxon>
        <taxon>Dikarya</taxon>
        <taxon>Ascomycota</taxon>
        <taxon>Pezizomycotina</taxon>
        <taxon>Eurotiomycetes</taxon>
        <taxon>Eurotiomycetidae</taxon>
        <taxon>Onygenales</taxon>
        <taxon>Ajellomycetaceae</taxon>
        <taxon>Paracoccidioides</taxon>
    </lineage>
</organism>
<proteinExistence type="predicted"/>
<dbReference type="AlphaFoldDB" id="A0A0A2VJF0"/>
<name>A0A0A2VJF0_PARBA</name>
<gene>
    <name evidence="2" type="ORF">PAAG_12280</name>
</gene>
<dbReference type="GeneID" id="26970994"/>
<feature type="region of interest" description="Disordered" evidence="1">
    <location>
        <begin position="1"/>
        <end position="62"/>
    </location>
</feature>